<accession>A0A7X1B5V2</accession>
<proteinExistence type="predicted"/>
<dbReference type="RefSeq" id="WP_185659974.1">
    <property type="nucleotide sequence ID" value="NZ_CAWPOO010000007.1"/>
</dbReference>
<protein>
    <submittedName>
        <fullName evidence="1">Uncharacterized protein</fullName>
    </submittedName>
</protein>
<sequence length="148" mass="17398">MKMNYLELLGSDLKSEPLVDLFERHDVSVVYEYDRKYENRPDRYVAQIPSLGLEFIFDDQRKLQELFIKSLGTLAGGPFACDESLRVFEDKGEAEEFARRNSIEFTEATEDEMGFDICRIRFLRDEYSIEYQFVRSALHMITIRKGNA</sequence>
<evidence type="ECO:0000313" key="2">
    <source>
        <dbReference type="Proteomes" id="UP000526501"/>
    </source>
</evidence>
<comment type="caution">
    <text evidence="1">The sequence shown here is derived from an EMBL/GenBank/DDBJ whole genome shotgun (WGS) entry which is preliminary data.</text>
</comment>
<dbReference type="AlphaFoldDB" id="A0A7X1B5V2"/>
<dbReference type="Proteomes" id="UP000526501">
    <property type="component" value="Unassembled WGS sequence"/>
</dbReference>
<gene>
    <name evidence="1" type="ORF">H5P27_08545</name>
</gene>
<organism evidence="1 2">
    <name type="scientific">Pelagicoccus albus</name>
    <dbReference type="NCBI Taxonomy" id="415222"/>
    <lineage>
        <taxon>Bacteria</taxon>
        <taxon>Pseudomonadati</taxon>
        <taxon>Verrucomicrobiota</taxon>
        <taxon>Opitutia</taxon>
        <taxon>Puniceicoccales</taxon>
        <taxon>Pelagicoccaceae</taxon>
        <taxon>Pelagicoccus</taxon>
    </lineage>
</organism>
<dbReference type="EMBL" id="JACHVC010000007">
    <property type="protein sequence ID" value="MBC2606092.1"/>
    <property type="molecule type" value="Genomic_DNA"/>
</dbReference>
<name>A0A7X1B5V2_9BACT</name>
<evidence type="ECO:0000313" key="1">
    <source>
        <dbReference type="EMBL" id="MBC2606092.1"/>
    </source>
</evidence>
<reference evidence="1 2" key="1">
    <citation type="submission" date="2020-07" db="EMBL/GenBank/DDBJ databases">
        <authorList>
            <person name="Feng X."/>
        </authorList>
    </citation>
    <scope>NUCLEOTIDE SEQUENCE [LARGE SCALE GENOMIC DNA]</scope>
    <source>
        <strain evidence="1 2">JCM23202</strain>
    </source>
</reference>
<keyword evidence="2" id="KW-1185">Reference proteome</keyword>